<protein>
    <submittedName>
        <fullName evidence="1">Uncharacterized protein</fullName>
    </submittedName>
</protein>
<reference evidence="1 2" key="1">
    <citation type="submission" date="2019-09" db="EMBL/GenBank/DDBJ databases">
        <title>Complete Genome Sequence of Lactobacillus nenjiangensis SH-Y15, isolated from sauerkraut.</title>
        <authorList>
            <person name="Yang H."/>
        </authorList>
    </citation>
    <scope>NUCLEOTIDE SEQUENCE [LARGE SCALE GENOMIC DNA]</scope>
    <source>
        <strain evidence="1 2">SH-Y15</strain>
    </source>
</reference>
<name>A0A5P1X3V7_9LACO</name>
<sequence length="65" mass="7646">MRAKTEKRHKIYALYKGDTYITSGTISELAEFRGVKESSIRFYKSNVYKKRTKRGNGLRLIELED</sequence>
<dbReference type="Proteomes" id="UP000325295">
    <property type="component" value="Chromosome"/>
</dbReference>
<gene>
    <name evidence="1" type="ORF">F0161_06800</name>
</gene>
<dbReference type="OrthoDB" id="2156961at2"/>
<accession>A0A5P1X3V7</accession>
<dbReference type="KEGG" id="lnn:F0161_06800"/>
<evidence type="ECO:0000313" key="1">
    <source>
        <dbReference type="EMBL" id="QER67594.1"/>
    </source>
</evidence>
<proteinExistence type="predicted"/>
<dbReference type="RefSeq" id="WP_150204132.1">
    <property type="nucleotide sequence ID" value="NZ_CP043939.1"/>
</dbReference>
<organism evidence="1 2">
    <name type="scientific">Paucilactobacillus nenjiangensis</name>
    <dbReference type="NCBI Taxonomy" id="1296540"/>
    <lineage>
        <taxon>Bacteria</taxon>
        <taxon>Bacillati</taxon>
        <taxon>Bacillota</taxon>
        <taxon>Bacilli</taxon>
        <taxon>Lactobacillales</taxon>
        <taxon>Lactobacillaceae</taxon>
        <taxon>Paucilactobacillus</taxon>
    </lineage>
</organism>
<keyword evidence="2" id="KW-1185">Reference proteome</keyword>
<dbReference type="AlphaFoldDB" id="A0A5P1X3V7"/>
<evidence type="ECO:0000313" key="2">
    <source>
        <dbReference type="Proteomes" id="UP000325295"/>
    </source>
</evidence>
<dbReference type="EMBL" id="CP043939">
    <property type="protein sequence ID" value="QER67594.1"/>
    <property type="molecule type" value="Genomic_DNA"/>
</dbReference>